<dbReference type="Pfam" id="PF13302">
    <property type="entry name" value="Acetyltransf_3"/>
    <property type="match status" value="1"/>
</dbReference>
<evidence type="ECO:0000259" key="1">
    <source>
        <dbReference type="PROSITE" id="PS51186"/>
    </source>
</evidence>
<dbReference type="SUPFAM" id="SSF55729">
    <property type="entry name" value="Acyl-CoA N-acyltransferases (Nat)"/>
    <property type="match status" value="1"/>
</dbReference>
<dbReference type="PANTHER" id="PTHR43441">
    <property type="entry name" value="RIBOSOMAL-PROTEIN-SERINE ACETYLTRANSFERASE"/>
    <property type="match status" value="1"/>
</dbReference>
<dbReference type="GO" id="GO:1990189">
    <property type="term" value="F:protein N-terminal-serine acetyltransferase activity"/>
    <property type="evidence" value="ECO:0007669"/>
    <property type="project" value="TreeGrafter"/>
</dbReference>
<dbReference type="AlphaFoldDB" id="A0A3B1AK32"/>
<dbReference type="PROSITE" id="PS51186">
    <property type="entry name" value="GNAT"/>
    <property type="match status" value="1"/>
</dbReference>
<dbReference type="InterPro" id="IPR051908">
    <property type="entry name" value="Ribosomal_N-acetyltransferase"/>
</dbReference>
<dbReference type="GO" id="GO:0005737">
    <property type="term" value="C:cytoplasm"/>
    <property type="evidence" value="ECO:0007669"/>
    <property type="project" value="TreeGrafter"/>
</dbReference>
<dbReference type="EMBL" id="UOFV01000151">
    <property type="protein sequence ID" value="VAW98709.1"/>
    <property type="molecule type" value="Genomic_DNA"/>
</dbReference>
<organism evidence="2">
    <name type="scientific">hydrothermal vent metagenome</name>
    <dbReference type="NCBI Taxonomy" id="652676"/>
    <lineage>
        <taxon>unclassified sequences</taxon>
        <taxon>metagenomes</taxon>
        <taxon>ecological metagenomes</taxon>
    </lineage>
</organism>
<dbReference type="InterPro" id="IPR000182">
    <property type="entry name" value="GNAT_dom"/>
</dbReference>
<dbReference type="PANTHER" id="PTHR43441:SF2">
    <property type="entry name" value="FAMILY ACETYLTRANSFERASE, PUTATIVE (AFU_ORTHOLOGUE AFUA_7G00850)-RELATED"/>
    <property type="match status" value="1"/>
</dbReference>
<dbReference type="InterPro" id="IPR016181">
    <property type="entry name" value="Acyl_CoA_acyltransferase"/>
</dbReference>
<feature type="domain" description="N-acetyltransferase" evidence="1">
    <location>
        <begin position="28"/>
        <end position="186"/>
    </location>
</feature>
<accession>A0A3B1AK32</accession>
<reference evidence="2" key="1">
    <citation type="submission" date="2018-06" db="EMBL/GenBank/DDBJ databases">
        <authorList>
            <person name="Zhirakovskaya E."/>
        </authorList>
    </citation>
    <scope>NUCLEOTIDE SEQUENCE</scope>
</reference>
<protein>
    <recommendedName>
        <fullName evidence="1">N-acetyltransferase domain-containing protein</fullName>
    </recommendedName>
</protein>
<evidence type="ECO:0000313" key="2">
    <source>
        <dbReference type="EMBL" id="VAW98709.1"/>
    </source>
</evidence>
<dbReference type="GO" id="GO:0008999">
    <property type="term" value="F:protein-N-terminal-alanine acetyltransferase activity"/>
    <property type="evidence" value="ECO:0007669"/>
    <property type="project" value="TreeGrafter"/>
</dbReference>
<gene>
    <name evidence="2" type="ORF">MNBD_GAMMA19-1505</name>
</gene>
<sequence>MGLLQQKNTQQENSGSVVLNSRRLMLAPVSRAFAEDIFKEFTADITRYMRPKPARHIDEICRFIDVSVEKMNAGDQLVMAILDAETVQFSGVCAIHGKEQGITAELGIWLKKSAQGKSLGREAIALLVQWAKYNLALSHLIYSVDKNNIPSRKIAESLGGVVVSEGQRKSQSDRHLDELVYQIDIPVEFEI</sequence>
<name>A0A3B1AK32_9ZZZZ</name>
<dbReference type="Gene3D" id="3.40.630.30">
    <property type="match status" value="1"/>
</dbReference>
<proteinExistence type="predicted"/>